<dbReference type="EMBL" id="ACEC01000039">
    <property type="protein sequence ID" value="EEG31324.1"/>
    <property type="molecule type" value="Genomic_DNA"/>
</dbReference>
<sequence>MQFKSFDFIDGIQPLVYNKSKRTTVLIVLAEEGALLWMFWTGFFLMC</sequence>
<evidence type="ECO:0000313" key="1">
    <source>
        <dbReference type="EMBL" id="EEG31324.1"/>
    </source>
</evidence>
<evidence type="ECO:0000313" key="2">
    <source>
        <dbReference type="Proteomes" id="UP000003340"/>
    </source>
</evidence>
<dbReference type="HOGENOM" id="CLU_3166491_0_0_9"/>
<dbReference type="Proteomes" id="UP000003340">
    <property type="component" value="Unassembled WGS sequence"/>
</dbReference>
<dbReference type="AlphaFoldDB" id="C0EB10"/>
<dbReference type="STRING" id="537013.CLOSTMETH_01027"/>
<accession>C0EB10</accession>
<reference evidence="1 2" key="1">
    <citation type="submission" date="2009-01" db="EMBL/GenBank/DDBJ databases">
        <authorList>
            <person name="Fulton L."/>
            <person name="Clifton S."/>
            <person name="Fulton B."/>
            <person name="Xu J."/>
            <person name="Minx P."/>
            <person name="Pepin K.H."/>
            <person name="Johnson M."/>
            <person name="Bhonagiri V."/>
            <person name="Nash W.E."/>
            <person name="Mardis E.R."/>
            <person name="Wilson R.K."/>
        </authorList>
    </citation>
    <scope>NUCLEOTIDE SEQUENCE [LARGE SCALE GENOMIC DNA]</scope>
    <source>
        <strain evidence="1 2">DSM 5476</strain>
    </source>
</reference>
<organism evidence="1 2">
    <name type="scientific">[Clostridium] methylpentosum DSM 5476</name>
    <dbReference type="NCBI Taxonomy" id="537013"/>
    <lineage>
        <taxon>Bacteria</taxon>
        <taxon>Bacillati</taxon>
        <taxon>Bacillota</taxon>
        <taxon>Clostridia</taxon>
        <taxon>Eubacteriales</taxon>
        <taxon>Oscillospiraceae</taxon>
        <taxon>Oscillospiraceae incertae sedis</taxon>
    </lineage>
</organism>
<reference evidence="1 2" key="2">
    <citation type="submission" date="2009-02" db="EMBL/GenBank/DDBJ databases">
        <title>Draft genome sequence of Clostridium methylpentosum (DSM 5476).</title>
        <authorList>
            <person name="Sudarsanam P."/>
            <person name="Ley R."/>
            <person name="Guruge J."/>
            <person name="Turnbaugh P.J."/>
            <person name="Mahowald M."/>
            <person name="Liep D."/>
            <person name="Gordon J."/>
        </authorList>
    </citation>
    <scope>NUCLEOTIDE SEQUENCE [LARGE SCALE GENOMIC DNA]</scope>
    <source>
        <strain evidence="1 2">DSM 5476</strain>
    </source>
</reference>
<gene>
    <name evidence="1" type="ORF">CLOSTMETH_01027</name>
</gene>
<protein>
    <submittedName>
        <fullName evidence="1">Uncharacterized protein</fullName>
    </submittedName>
</protein>
<comment type="caution">
    <text evidence="1">The sequence shown here is derived from an EMBL/GenBank/DDBJ whole genome shotgun (WGS) entry which is preliminary data.</text>
</comment>
<name>C0EB10_9FIRM</name>
<proteinExistence type="predicted"/>
<keyword evidence="2" id="KW-1185">Reference proteome</keyword>